<protein>
    <submittedName>
        <fullName evidence="1">Uncharacterized protein</fullName>
    </submittedName>
</protein>
<accession>A0A0A9FIB7</accession>
<reference evidence="1" key="2">
    <citation type="journal article" date="2015" name="Data Brief">
        <title>Shoot transcriptome of the giant reed, Arundo donax.</title>
        <authorList>
            <person name="Barrero R.A."/>
            <person name="Guerrero F.D."/>
            <person name="Moolhuijzen P."/>
            <person name="Goolsby J.A."/>
            <person name="Tidwell J."/>
            <person name="Bellgard S.E."/>
            <person name="Bellgard M.I."/>
        </authorList>
    </citation>
    <scope>NUCLEOTIDE SEQUENCE</scope>
    <source>
        <tissue evidence="1">Shoot tissue taken approximately 20 cm above the soil surface</tissue>
    </source>
</reference>
<sequence length="121" mass="13301">MPAEDGGIGFAGICNTSIHLWSRKIDCKGVAGWVLLRMIDMDKLTLSGVPTGDMLLRSSVVSFAEDSHELFLESQAGVFMINLRSMQLRKLLQARGSAICPYTSFYTRGCDIVGIDDRAKQ</sequence>
<name>A0A0A9FIB7_ARUDO</name>
<evidence type="ECO:0000313" key="1">
    <source>
        <dbReference type="EMBL" id="JAE12062.1"/>
    </source>
</evidence>
<dbReference type="AlphaFoldDB" id="A0A0A9FIB7"/>
<proteinExistence type="predicted"/>
<reference evidence="1" key="1">
    <citation type="submission" date="2014-09" db="EMBL/GenBank/DDBJ databases">
        <authorList>
            <person name="Magalhaes I.L.F."/>
            <person name="Oliveira U."/>
            <person name="Santos F.R."/>
            <person name="Vidigal T.H.D.A."/>
            <person name="Brescovit A.D."/>
            <person name="Santos A.J."/>
        </authorList>
    </citation>
    <scope>NUCLEOTIDE SEQUENCE</scope>
    <source>
        <tissue evidence="1">Shoot tissue taken approximately 20 cm above the soil surface</tissue>
    </source>
</reference>
<dbReference type="PANTHER" id="PTHR33186">
    <property type="entry name" value="OS10G0136150 PROTEIN-RELATED"/>
    <property type="match status" value="1"/>
</dbReference>
<dbReference type="PANTHER" id="PTHR33186:SF13">
    <property type="entry name" value="OS10G0138300 PROTEIN"/>
    <property type="match status" value="1"/>
</dbReference>
<organism evidence="1">
    <name type="scientific">Arundo donax</name>
    <name type="common">Giant reed</name>
    <name type="synonym">Donax arundinaceus</name>
    <dbReference type="NCBI Taxonomy" id="35708"/>
    <lineage>
        <taxon>Eukaryota</taxon>
        <taxon>Viridiplantae</taxon>
        <taxon>Streptophyta</taxon>
        <taxon>Embryophyta</taxon>
        <taxon>Tracheophyta</taxon>
        <taxon>Spermatophyta</taxon>
        <taxon>Magnoliopsida</taxon>
        <taxon>Liliopsida</taxon>
        <taxon>Poales</taxon>
        <taxon>Poaceae</taxon>
        <taxon>PACMAD clade</taxon>
        <taxon>Arundinoideae</taxon>
        <taxon>Arundineae</taxon>
        <taxon>Arundo</taxon>
    </lineage>
</organism>
<dbReference type="EMBL" id="GBRH01185834">
    <property type="protein sequence ID" value="JAE12062.1"/>
    <property type="molecule type" value="Transcribed_RNA"/>
</dbReference>